<proteinExistence type="predicted"/>
<reference evidence="2 3" key="1">
    <citation type="journal article" date="2013" name="Antonie Van Leeuwenhoek">
        <title>Sphingomonas ginsenosidivorax sp. nov., with the ability to transform ginsenosides.</title>
        <authorList>
            <person name="Jin X.F."/>
            <person name="Kim J.K."/>
            <person name="Liu Q.M."/>
            <person name="Kang M.S."/>
            <person name="He D."/>
            <person name="Jin F.X."/>
            <person name="Kim S.C."/>
            <person name="Im W.T."/>
        </authorList>
    </citation>
    <scope>NUCLEOTIDE SEQUENCE [LARGE SCALE GENOMIC DNA]</scope>
    <source>
        <strain evidence="2 3">KHI67</strain>
    </source>
</reference>
<dbReference type="OrthoDB" id="9784724at2"/>
<organism evidence="2 3">
    <name type="scientific">Sphingomonas ginsenosidivorax</name>
    <dbReference type="NCBI Taxonomy" id="862135"/>
    <lineage>
        <taxon>Bacteria</taxon>
        <taxon>Pseudomonadati</taxon>
        <taxon>Pseudomonadota</taxon>
        <taxon>Alphaproteobacteria</taxon>
        <taxon>Sphingomonadales</taxon>
        <taxon>Sphingomonadaceae</taxon>
        <taxon>Sphingomonas</taxon>
    </lineage>
</organism>
<dbReference type="Proteomes" id="UP000321250">
    <property type="component" value="Unassembled WGS sequence"/>
</dbReference>
<evidence type="ECO:0000313" key="2">
    <source>
        <dbReference type="EMBL" id="TXC71349.1"/>
    </source>
</evidence>
<protein>
    <recommendedName>
        <fullName evidence="1">DUF6538 domain-containing protein</fullName>
    </recommendedName>
</protein>
<dbReference type="InterPro" id="IPR046668">
    <property type="entry name" value="DUF6538"/>
</dbReference>
<dbReference type="AlphaFoldDB" id="A0A5C6UF50"/>
<keyword evidence="3" id="KW-1185">Reference proteome</keyword>
<comment type="caution">
    <text evidence="2">The sequence shown here is derived from an EMBL/GenBank/DDBJ whole genome shotgun (WGS) entry which is preliminary data.</text>
</comment>
<sequence length="63" mass="7354">MVTMAEPWRQPETGTYYRRRQIPKPLREEFGGRQLWKKSLATKDLGEARRAFAAANAELTARF</sequence>
<accession>A0A5C6UF50</accession>
<feature type="domain" description="DUF6538" evidence="1">
    <location>
        <begin position="13"/>
        <end position="63"/>
    </location>
</feature>
<name>A0A5C6UF50_9SPHN</name>
<dbReference type="RefSeq" id="WP_147082548.1">
    <property type="nucleotide sequence ID" value="NZ_VOQR01000001.1"/>
</dbReference>
<evidence type="ECO:0000259" key="1">
    <source>
        <dbReference type="Pfam" id="PF20172"/>
    </source>
</evidence>
<dbReference type="EMBL" id="VOQR01000001">
    <property type="protein sequence ID" value="TXC71349.1"/>
    <property type="molecule type" value="Genomic_DNA"/>
</dbReference>
<dbReference type="Pfam" id="PF20172">
    <property type="entry name" value="DUF6538"/>
    <property type="match status" value="1"/>
</dbReference>
<evidence type="ECO:0000313" key="3">
    <source>
        <dbReference type="Proteomes" id="UP000321250"/>
    </source>
</evidence>
<gene>
    <name evidence="2" type="ORF">FSB78_10655</name>
</gene>